<dbReference type="InterPro" id="IPR045584">
    <property type="entry name" value="Pilin-like"/>
</dbReference>
<evidence type="ECO:0000256" key="1">
    <source>
        <dbReference type="SAM" id="Phobius"/>
    </source>
</evidence>
<evidence type="ECO:0008006" key="4">
    <source>
        <dbReference type="Google" id="ProtNLM"/>
    </source>
</evidence>
<dbReference type="Pfam" id="PF07963">
    <property type="entry name" value="N_methyl"/>
    <property type="match status" value="1"/>
</dbReference>
<name>A0A367ZT57_9BACT</name>
<dbReference type="AlphaFoldDB" id="A0A367ZT57"/>
<proteinExistence type="predicted"/>
<protein>
    <recommendedName>
        <fullName evidence="4">Prepilin-type N-terminal cleavage/methylation domain-containing protein</fullName>
    </recommendedName>
</protein>
<reference evidence="2 3" key="1">
    <citation type="submission" date="2018-05" db="EMBL/GenBank/DDBJ databases">
        <title>A metagenomic window into the 2 km-deep terrestrial subsurface aquifer revealed taxonomically and functionally diverse microbial community comprising novel uncultured bacterial lineages.</title>
        <authorList>
            <person name="Kadnikov V.V."/>
            <person name="Mardanov A.V."/>
            <person name="Beletsky A.V."/>
            <person name="Banks D."/>
            <person name="Pimenov N.V."/>
            <person name="Frank Y.A."/>
            <person name="Karnachuk O.V."/>
            <person name="Ravin N.V."/>
        </authorList>
    </citation>
    <scope>NUCLEOTIDE SEQUENCE [LARGE SCALE GENOMIC DNA]</scope>
    <source>
        <strain evidence="2">BY5</strain>
    </source>
</reference>
<gene>
    <name evidence="2" type="ORF">OZSIB_2777</name>
</gene>
<evidence type="ECO:0000313" key="3">
    <source>
        <dbReference type="Proteomes" id="UP000252355"/>
    </source>
</evidence>
<sequence length="153" mass="16719">MRTPVRGFTLPEVLITIILISILFLLGVIFSSGLRHTRKQRTFEIAIGLAQQAVEALRAAPFELIDDADAPGHSVEEDLNTANGGTDLYEPVFISNNVRYERKVEVENVPPANDVKGATPVGLKAVRVTVKWKGPEDDAPEPFVITTTIANLN</sequence>
<dbReference type="EMBL" id="QOQW01000004">
    <property type="protein sequence ID" value="RCK80889.1"/>
    <property type="molecule type" value="Genomic_DNA"/>
</dbReference>
<organism evidence="2 3">
    <name type="scientific">Candidatus Ozemobacter sibiricus</name>
    <dbReference type="NCBI Taxonomy" id="2268124"/>
    <lineage>
        <taxon>Bacteria</taxon>
        <taxon>Candidatus Ozemobacteria</taxon>
        <taxon>Candidatus Ozemobacterales</taxon>
        <taxon>Candidatus Ozemobacteraceae</taxon>
        <taxon>Candidatus Ozemobacter</taxon>
    </lineage>
</organism>
<dbReference type="Proteomes" id="UP000252355">
    <property type="component" value="Unassembled WGS sequence"/>
</dbReference>
<keyword evidence="1" id="KW-0812">Transmembrane</keyword>
<dbReference type="PROSITE" id="PS00409">
    <property type="entry name" value="PROKAR_NTER_METHYL"/>
    <property type="match status" value="1"/>
</dbReference>
<feature type="transmembrane region" description="Helical" evidence="1">
    <location>
        <begin position="13"/>
        <end position="34"/>
    </location>
</feature>
<keyword evidence="1" id="KW-0472">Membrane</keyword>
<dbReference type="InterPro" id="IPR012902">
    <property type="entry name" value="N_methyl_site"/>
</dbReference>
<accession>A0A367ZT57</accession>
<dbReference type="NCBIfam" id="TIGR02532">
    <property type="entry name" value="IV_pilin_GFxxxE"/>
    <property type="match status" value="1"/>
</dbReference>
<comment type="caution">
    <text evidence="2">The sequence shown here is derived from an EMBL/GenBank/DDBJ whole genome shotgun (WGS) entry which is preliminary data.</text>
</comment>
<evidence type="ECO:0000313" key="2">
    <source>
        <dbReference type="EMBL" id="RCK80889.1"/>
    </source>
</evidence>
<keyword evidence="1" id="KW-1133">Transmembrane helix</keyword>
<dbReference type="SUPFAM" id="SSF54523">
    <property type="entry name" value="Pili subunits"/>
    <property type="match status" value="1"/>
</dbReference>